<dbReference type="GO" id="GO:0009002">
    <property type="term" value="F:serine-type D-Ala-D-Ala carboxypeptidase activity"/>
    <property type="evidence" value="ECO:0007669"/>
    <property type="project" value="UniProtKB-EC"/>
</dbReference>
<dbReference type="GO" id="GO:0005886">
    <property type="term" value="C:plasma membrane"/>
    <property type="evidence" value="ECO:0007669"/>
    <property type="project" value="TreeGrafter"/>
</dbReference>
<evidence type="ECO:0000256" key="5">
    <source>
        <dbReference type="ARBA" id="ARBA00023136"/>
    </source>
</evidence>
<feature type="domain" description="Penicillin-binding protein transpeptidase" evidence="7">
    <location>
        <begin position="265"/>
        <end position="559"/>
    </location>
</feature>
<dbReference type="InterPro" id="IPR012338">
    <property type="entry name" value="Beta-lactam/transpept-like"/>
</dbReference>
<dbReference type="Pfam" id="PF00905">
    <property type="entry name" value="Transpeptidase"/>
    <property type="match status" value="1"/>
</dbReference>
<dbReference type="InterPro" id="IPR001460">
    <property type="entry name" value="PCN-bd_Tpept"/>
</dbReference>
<evidence type="ECO:0000259" key="7">
    <source>
        <dbReference type="Pfam" id="PF00905"/>
    </source>
</evidence>
<evidence type="ECO:0000256" key="4">
    <source>
        <dbReference type="ARBA" id="ARBA00012448"/>
    </source>
</evidence>
<dbReference type="GO" id="GO:0071555">
    <property type="term" value="P:cell wall organization"/>
    <property type="evidence" value="ECO:0007669"/>
    <property type="project" value="TreeGrafter"/>
</dbReference>
<sequence length="595" mass="66294">MNNKIKKRGFSVLILFMLMIAGLVIRLIDIQLINTESFSSNDVNLIKSSVSQRTQEIVIDQGRGRFIDRHSNALTHEYYPSLVLFPFLKNIDWPVEQVAEIIDIPSYQITSSLKEAKEPVVFGDEKPLSLTETQMNKINELEIPGVFAVYRQYALDGEIAQHLLGIIRENEKLLSKRYPEKTYLSSRTKVGITGLQAAFDEFLLPEGEAKLLYHVAGDGNPLFGIDVKYTAPANPFYPVAIKTTIDREMQELAEDLVIKHGIKKGGVVLLDIKSSDILAMVSAPTINPSDPFGDGSADNQMLLPHFPGSVFKTVTAAAVIENNIDVSERTFNCDLDLYGEPNPVYELGELNFTESFAKSCNYTFTKLAEEMIEKNPDVIEEFSNKLGIINPVGWHGDVFRLNDFKQMSGEYEGTIWGDEKDKSSSKAIAQISVGQKDVRITPLAIANMMATIARGGEKKQTRAVSDVLYKNGSTLFSFPEQKVKDEDTISPYTAMKLQELLAEVVESGTGMKFKSLPYKVAGKSGTAELGKKNNEEALVNKWFAGYFPMEDPKYAMVVVELGQVSSKSPTNEVYFDMVNGIYKIDLSRNEALKES</sequence>
<evidence type="ECO:0000256" key="2">
    <source>
        <dbReference type="ARBA" id="ARBA00004752"/>
    </source>
</evidence>
<dbReference type="GO" id="GO:0071972">
    <property type="term" value="F:peptidoglycan L,D-transpeptidase activity"/>
    <property type="evidence" value="ECO:0007669"/>
    <property type="project" value="TreeGrafter"/>
</dbReference>
<comment type="subcellular location">
    <subcellularLocation>
        <location evidence="1">Membrane</location>
    </subcellularLocation>
</comment>
<dbReference type="GO" id="GO:0051301">
    <property type="term" value="P:cell division"/>
    <property type="evidence" value="ECO:0007669"/>
    <property type="project" value="UniProtKB-KW"/>
</dbReference>
<keyword evidence="9" id="KW-0132">Cell division</keyword>
<proteinExistence type="inferred from homology"/>
<reference evidence="10" key="1">
    <citation type="submission" date="2016-10" db="EMBL/GenBank/DDBJ databases">
        <authorList>
            <person name="Varghese N."/>
            <person name="Submissions S."/>
        </authorList>
    </citation>
    <scope>NUCLEOTIDE SEQUENCE [LARGE SCALE GENOMIC DNA]</scope>
    <source>
        <strain evidence="10">IBRC-M10078</strain>
    </source>
</reference>
<comment type="catalytic activity">
    <reaction evidence="6">
        <text>Preferential cleavage: (Ac)2-L-Lys-D-Ala-|-D-Ala. Also transpeptidation of peptidyl-alanyl moieties that are N-acyl substituents of D-alanine.</text>
        <dbReference type="EC" id="3.4.16.4"/>
    </reaction>
</comment>
<dbReference type="STRING" id="930152.SAMN05216565_10665"/>
<dbReference type="RefSeq" id="WP_175490293.1">
    <property type="nucleotide sequence ID" value="NZ_FNJU01000006.1"/>
</dbReference>
<keyword evidence="5" id="KW-0472">Membrane</keyword>
<keyword evidence="9" id="KW-0131">Cell cycle</keyword>
<dbReference type="Proteomes" id="UP000199159">
    <property type="component" value="Unassembled WGS sequence"/>
</dbReference>
<gene>
    <name evidence="9" type="ORF">SAMN05216565_10665</name>
</gene>
<dbReference type="Gene3D" id="3.90.1310.10">
    <property type="entry name" value="Penicillin-binding protein 2a (Domain 2)"/>
    <property type="match status" value="1"/>
</dbReference>
<feature type="domain" description="Penicillin-binding protein dimerisation" evidence="8">
    <location>
        <begin position="62"/>
        <end position="219"/>
    </location>
</feature>
<dbReference type="AlphaFoldDB" id="A0A1H0V748"/>
<dbReference type="InterPro" id="IPR050515">
    <property type="entry name" value="Beta-lactam/transpept"/>
</dbReference>
<comment type="pathway">
    <text evidence="2">Cell wall biogenesis; peptidoglycan biosynthesis.</text>
</comment>
<evidence type="ECO:0000256" key="1">
    <source>
        <dbReference type="ARBA" id="ARBA00004370"/>
    </source>
</evidence>
<dbReference type="EC" id="3.4.16.4" evidence="4"/>
<name>A0A1H0V748_9BACI</name>
<evidence type="ECO:0000256" key="6">
    <source>
        <dbReference type="ARBA" id="ARBA00034000"/>
    </source>
</evidence>
<dbReference type="EMBL" id="FNJU01000006">
    <property type="protein sequence ID" value="SDP74372.1"/>
    <property type="molecule type" value="Genomic_DNA"/>
</dbReference>
<dbReference type="SUPFAM" id="SSF56519">
    <property type="entry name" value="Penicillin binding protein dimerisation domain"/>
    <property type="match status" value="1"/>
</dbReference>
<dbReference type="Gene3D" id="3.40.710.10">
    <property type="entry name" value="DD-peptidase/beta-lactamase superfamily"/>
    <property type="match status" value="1"/>
</dbReference>
<organism evidence="9 10">
    <name type="scientific">Litchfieldia salsa</name>
    <dbReference type="NCBI Taxonomy" id="930152"/>
    <lineage>
        <taxon>Bacteria</taxon>
        <taxon>Bacillati</taxon>
        <taxon>Bacillota</taxon>
        <taxon>Bacilli</taxon>
        <taxon>Bacillales</taxon>
        <taxon>Bacillaceae</taxon>
        <taxon>Litchfieldia</taxon>
    </lineage>
</organism>
<protein>
    <recommendedName>
        <fullName evidence="4">serine-type D-Ala-D-Ala carboxypeptidase</fullName>
        <ecNumber evidence="4">3.4.16.4</ecNumber>
    </recommendedName>
</protein>
<evidence type="ECO:0000259" key="8">
    <source>
        <dbReference type="Pfam" id="PF03717"/>
    </source>
</evidence>
<dbReference type="InterPro" id="IPR036138">
    <property type="entry name" value="PBP_dimer_sf"/>
</dbReference>
<dbReference type="PANTHER" id="PTHR30627:SF24">
    <property type="entry name" value="PENICILLIN-BINDING PROTEIN 4B"/>
    <property type="match status" value="1"/>
</dbReference>
<dbReference type="SUPFAM" id="SSF56601">
    <property type="entry name" value="beta-lactamase/transpeptidase-like"/>
    <property type="match status" value="1"/>
</dbReference>
<evidence type="ECO:0000256" key="3">
    <source>
        <dbReference type="ARBA" id="ARBA00007171"/>
    </source>
</evidence>
<dbReference type="Pfam" id="PF03717">
    <property type="entry name" value="PBP_dimer"/>
    <property type="match status" value="1"/>
</dbReference>
<keyword evidence="10" id="KW-1185">Reference proteome</keyword>
<accession>A0A1H0V748</accession>
<comment type="similarity">
    <text evidence="3">Belongs to the transpeptidase family.</text>
</comment>
<dbReference type="GO" id="GO:0008658">
    <property type="term" value="F:penicillin binding"/>
    <property type="evidence" value="ECO:0007669"/>
    <property type="project" value="InterPro"/>
</dbReference>
<evidence type="ECO:0000313" key="10">
    <source>
        <dbReference type="Proteomes" id="UP000199159"/>
    </source>
</evidence>
<dbReference type="PANTHER" id="PTHR30627">
    <property type="entry name" value="PEPTIDOGLYCAN D,D-TRANSPEPTIDASE"/>
    <property type="match status" value="1"/>
</dbReference>
<evidence type="ECO:0000313" key="9">
    <source>
        <dbReference type="EMBL" id="SDP74372.1"/>
    </source>
</evidence>
<dbReference type="InterPro" id="IPR005311">
    <property type="entry name" value="PBP_dimer"/>
</dbReference>